<protein>
    <submittedName>
        <fullName evidence="1">Uncharacterized protein</fullName>
    </submittedName>
</protein>
<sequence>MWVGLIPDYTRLYLSLLIDLSIVKNRAAGDQEYQQIEGLISLVTQYFRNQIGSY</sequence>
<organism evidence="1 2">
    <name type="scientific">marine gamma proteobacterium HTCC2143</name>
    <dbReference type="NCBI Taxonomy" id="247633"/>
    <lineage>
        <taxon>Bacteria</taxon>
        <taxon>Pseudomonadati</taxon>
        <taxon>Pseudomonadota</taxon>
        <taxon>Gammaproteobacteria</taxon>
        <taxon>Cellvibrionales</taxon>
        <taxon>Spongiibacteraceae</taxon>
        <taxon>BD1-7 clade</taxon>
    </lineage>
</organism>
<comment type="caution">
    <text evidence="1">The sequence shown here is derived from an EMBL/GenBank/DDBJ whole genome shotgun (WGS) entry which is preliminary data.</text>
</comment>
<gene>
    <name evidence="1" type="ORF">GP2143_14041</name>
</gene>
<dbReference type="EMBL" id="AAVT01000001">
    <property type="protein sequence ID" value="EAW32382.1"/>
    <property type="molecule type" value="Genomic_DNA"/>
</dbReference>
<dbReference type="AlphaFoldDB" id="A0Y8C8"/>
<evidence type="ECO:0000313" key="2">
    <source>
        <dbReference type="Proteomes" id="UP000004931"/>
    </source>
</evidence>
<accession>A0Y8C8</accession>
<dbReference type="STRING" id="247633.GP2143_14041"/>
<evidence type="ECO:0000313" key="1">
    <source>
        <dbReference type="EMBL" id="EAW32382.1"/>
    </source>
</evidence>
<reference evidence="1 2" key="1">
    <citation type="journal article" date="2010" name="J. Bacteriol.">
        <title>Genome sequence of the oligotrophic marine Gammaproteobacterium HTCC2143, isolated from the Oregon Coast.</title>
        <authorList>
            <person name="Oh H.M."/>
            <person name="Kang I."/>
            <person name="Ferriera S."/>
            <person name="Giovannoni S.J."/>
            <person name="Cho J.C."/>
        </authorList>
    </citation>
    <scope>NUCLEOTIDE SEQUENCE [LARGE SCALE GENOMIC DNA]</scope>
    <source>
        <strain evidence="1 2">HTCC2143</strain>
    </source>
</reference>
<keyword evidence="2" id="KW-1185">Reference proteome</keyword>
<proteinExistence type="predicted"/>
<dbReference type="Proteomes" id="UP000004931">
    <property type="component" value="Unassembled WGS sequence"/>
</dbReference>
<name>A0Y8C8_9GAMM</name>